<reference evidence="1" key="1">
    <citation type="submission" date="2018-04" db="EMBL/GenBank/DDBJ databases">
        <title>Transcriptome assembly of Sipha flava.</title>
        <authorList>
            <person name="Scully E.D."/>
            <person name="Geib S.M."/>
            <person name="Palmer N.A."/>
            <person name="Koch K."/>
            <person name="Bradshaw J."/>
            <person name="Heng-Moss T."/>
            <person name="Sarath G."/>
        </authorList>
    </citation>
    <scope>NUCLEOTIDE SEQUENCE</scope>
</reference>
<evidence type="ECO:0000313" key="1">
    <source>
        <dbReference type="EMBL" id="MBY69701.1"/>
    </source>
</evidence>
<accession>A0A2S2PW76</accession>
<dbReference type="AlphaFoldDB" id="A0A2S2PW76"/>
<protein>
    <submittedName>
        <fullName evidence="1">Uncharacterized protein</fullName>
    </submittedName>
</protein>
<name>A0A2S2PW76_9HEMI</name>
<organism evidence="1">
    <name type="scientific">Sipha flava</name>
    <name type="common">yellow sugarcane aphid</name>
    <dbReference type="NCBI Taxonomy" id="143950"/>
    <lineage>
        <taxon>Eukaryota</taxon>
        <taxon>Metazoa</taxon>
        <taxon>Ecdysozoa</taxon>
        <taxon>Arthropoda</taxon>
        <taxon>Hexapoda</taxon>
        <taxon>Insecta</taxon>
        <taxon>Pterygota</taxon>
        <taxon>Neoptera</taxon>
        <taxon>Paraneoptera</taxon>
        <taxon>Hemiptera</taxon>
        <taxon>Sternorrhyncha</taxon>
        <taxon>Aphidomorpha</taxon>
        <taxon>Aphidoidea</taxon>
        <taxon>Aphididae</taxon>
        <taxon>Sipha</taxon>
    </lineage>
</organism>
<gene>
    <name evidence="1" type="ORF">g.106470</name>
</gene>
<dbReference type="EMBL" id="GGMS01000498">
    <property type="protein sequence ID" value="MBY69701.1"/>
    <property type="molecule type" value="Transcribed_RNA"/>
</dbReference>
<sequence>MRCPYDGLVSNEGYAKKVKTKPDRSVCCNPSRLDARHWVWCIRVQKILVHVYTHCIVMPPTVVVLCHVGFKSNSERQRRAAVEGIRNIMVFRPADKYPI</sequence>
<proteinExistence type="predicted"/>